<protein>
    <submittedName>
        <fullName evidence="1">Uncharacterized protein</fullName>
    </submittedName>
</protein>
<name>A0A4C1TNI6_EUMVA</name>
<dbReference type="PANTHER" id="PTHR33480:SF1">
    <property type="entry name" value="TYR RECOMBINASE DOMAIN-CONTAINING PROTEIN"/>
    <property type="match status" value="1"/>
</dbReference>
<comment type="caution">
    <text evidence="1">The sequence shown here is derived from an EMBL/GenBank/DDBJ whole genome shotgun (WGS) entry which is preliminary data.</text>
</comment>
<dbReference type="STRING" id="151549.A0A4C1TNI6"/>
<accession>A0A4C1TNI6</accession>
<dbReference type="PANTHER" id="PTHR33480">
    <property type="entry name" value="SET DOMAIN-CONTAINING PROTEIN-RELATED"/>
    <property type="match status" value="1"/>
</dbReference>
<keyword evidence="2" id="KW-1185">Reference proteome</keyword>
<dbReference type="AlphaFoldDB" id="A0A4C1TNI6"/>
<dbReference type="OrthoDB" id="5376140at2759"/>
<gene>
    <name evidence="1" type="ORF">EVAR_73624_1</name>
</gene>
<proteinExistence type="predicted"/>
<organism evidence="1 2">
    <name type="scientific">Eumeta variegata</name>
    <name type="common">Bagworm moth</name>
    <name type="synonym">Eumeta japonica</name>
    <dbReference type="NCBI Taxonomy" id="151549"/>
    <lineage>
        <taxon>Eukaryota</taxon>
        <taxon>Metazoa</taxon>
        <taxon>Ecdysozoa</taxon>
        <taxon>Arthropoda</taxon>
        <taxon>Hexapoda</taxon>
        <taxon>Insecta</taxon>
        <taxon>Pterygota</taxon>
        <taxon>Neoptera</taxon>
        <taxon>Endopterygota</taxon>
        <taxon>Lepidoptera</taxon>
        <taxon>Glossata</taxon>
        <taxon>Ditrysia</taxon>
        <taxon>Tineoidea</taxon>
        <taxon>Psychidae</taxon>
        <taxon>Oiketicinae</taxon>
        <taxon>Eumeta</taxon>
    </lineage>
</organism>
<evidence type="ECO:0000313" key="1">
    <source>
        <dbReference type="EMBL" id="GBP15470.1"/>
    </source>
</evidence>
<evidence type="ECO:0000313" key="2">
    <source>
        <dbReference type="Proteomes" id="UP000299102"/>
    </source>
</evidence>
<dbReference type="Proteomes" id="UP000299102">
    <property type="component" value="Unassembled WGS sequence"/>
</dbReference>
<reference evidence="1 2" key="1">
    <citation type="journal article" date="2019" name="Commun. Biol.">
        <title>The bagworm genome reveals a unique fibroin gene that provides high tensile strength.</title>
        <authorList>
            <person name="Kono N."/>
            <person name="Nakamura H."/>
            <person name="Ohtoshi R."/>
            <person name="Tomita M."/>
            <person name="Numata K."/>
            <person name="Arakawa K."/>
        </authorList>
    </citation>
    <scope>NUCLEOTIDE SEQUENCE [LARGE SCALE GENOMIC DNA]</scope>
</reference>
<dbReference type="EMBL" id="BGZK01005791">
    <property type="protein sequence ID" value="GBP15470.1"/>
    <property type="molecule type" value="Genomic_DNA"/>
</dbReference>
<sequence length="360" mass="42178">MISSRRLTQYIHEEANEMLKTRIFPVLRNDKITNTIRYDDLLIKFGNKLSEKYSLSHQHDMVRSHLRLLGRFKLAFINLCPKVELFKEIYKPQLYNDCVKALREVSGWDNNMMWFKSPAVAQSLTSLIKKCGYKQRTEYIKTQEDGPKKDLEDFLLLWEEETPTLINKKALEDQSNYKRSKKTILPPKEDINKLYNFLKSKISTAIKVLEKEFVLESWKELMKATLIYLQIFNRRRAGDLERITEDNYDNQENITDNMDSEQVENMSKESLEFAKQYRRITTRGKLNRTVTVLLSPLSELAIDLIIKHKKAAGIPESNKYIFCRTGSSKLSKQYIRACPLLRQFSMECGAAFPESLRGTT</sequence>